<dbReference type="InterPro" id="IPR009057">
    <property type="entry name" value="Homeodomain-like_sf"/>
</dbReference>
<dbReference type="InterPro" id="IPR032687">
    <property type="entry name" value="AraC-type_N"/>
</dbReference>
<feature type="domain" description="HTH araC/xylS-type" evidence="5">
    <location>
        <begin position="227"/>
        <end position="325"/>
    </location>
</feature>
<keyword evidence="2" id="KW-0238">DNA-binding</keyword>
<dbReference type="SUPFAM" id="SSF46689">
    <property type="entry name" value="Homeodomain-like"/>
    <property type="match status" value="1"/>
</dbReference>
<dbReference type="InterPro" id="IPR020449">
    <property type="entry name" value="Tscrpt_reg_AraC-type_HTH"/>
</dbReference>
<protein>
    <submittedName>
        <fullName evidence="6">AraC family transcriptional regulator</fullName>
    </submittedName>
</protein>
<proteinExistence type="predicted"/>
<dbReference type="PANTHER" id="PTHR47894">
    <property type="entry name" value="HTH-TYPE TRANSCRIPTIONAL REGULATOR GADX"/>
    <property type="match status" value="1"/>
</dbReference>
<feature type="transmembrane region" description="Helical" evidence="4">
    <location>
        <begin position="130"/>
        <end position="148"/>
    </location>
</feature>
<evidence type="ECO:0000313" key="7">
    <source>
        <dbReference type="Proteomes" id="UP000256941"/>
    </source>
</evidence>
<dbReference type="GO" id="GO:0003700">
    <property type="term" value="F:DNA-binding transcription factor activity"/>
    <property type="evidence" value="ECO:0007669"/>
    <property type="project" value="InterPro"/>
</dbReference>
<evidence type="ECO:0000259" key="5">
    <source>
        <dbReference type="PROSITE" id="PS01124"/>
    </source>
</evidence>
<dbReference type="Proteomes" id="UP000256941">
    <property type="component" value="Unassembled WGS sequence"/>
</dbReference>
<dbReference type="Pfam" id="PF12625">
    <property type="entry name" value="Arabinose_bd"/>
    <property type="match status" value="1"/>
</dbReference>
<dbReference type="EMBL" id="QTUJ01000001">
    <property type="protein sequence ID" value="REF71706.1"/>
    <property type="molecule type" value="Genomic_DNA"/>
</dbReference>
<comment type="caution">
    <text evidence="6">The sequence shown here is derived from an EMBL/GenBank/DDBJ whole genome shotgun (WGS) entry which is preliminary data.</text>
</comment>
<dbReference type="PANTHER" id="PTHR47894:SF1">
    <property type="entry name" value="HTH-TYPE TRANSCRIPTIONAL REGULATOR VQSM"/>
    <property type="match status" value="1"/>
</dbReference>
<dbReference type="Pfam" id="PF12833">
    <property type="entry name" value="HTH_18"/>
    <property type="match status" value="1"/>
</dbReference>
<keyword evidence="4" id="KW-0812">Transmembrane</keyword>
<dbReference type="PRINTS" id="PR00032">
    <property type="entry name" value="HTHARAC"/>
</dbReference>
<dbReference type="RefSeq" id="WP_116220495.1">
    <property type="nucleotide sequence ID" value="NZ_CP038196.1"/>
</dbReference>
<dbReference type="Gene3D" id="1.10.10.60">
    <property type="entry name" value="Homeodomain-like"/>
    <property type="match status" value="1"/>
</dbReference>
<organism evidence="6 7">
    <name type="scientific">Paracoccus versutus</name>
    <name type="common">Thiobacillus versutus</name>
    <dbReference type="NCBI Taxonomy" id="34007"/>
    <lineage>
        <taxon>Bacteria</taxon>
        <taxon>Pseudomonadati</taxon>
        <taxon>Pseudomonadota</taxon>
        <taxon>Alphaproteobacteria</taxon>
        <taxon>Rhodobacterales</taxon>
        <taxon>Paracoccaceae</taxon>
        <taxon>Paracoccus</taxon>
    </lineage>
</organism>
<dbReference type="PROSITE" id="PS00041">
    <property type="entry name" value="HTH_ARAC_FAMILY_1"/>
    <property type="match status" value="1"/>
</dbReference>
<dbReference type="GO" id="GO:0005829">
    <property type="term" value="C:cytosol"/>
    <property type="evidence" value="ECO:0007669"/>
    <property type="project" value="TreeGrafter"/>
</dbReference>
<gene>
    <name evidence="6" type="ORF">BDD41_0162</name>
</gene>
<keyword evidence="3" id="KW-0804">Transcription</keyword>
<dbReference type="AlphaFoldDB" id="A0A3D9XMK9"/>
<dbReference type="InterPro" id="IPR018060">
    <property type="entry name" value="HTH_AraC"/>
</dbReference>
<name>A0A3D9XMK9_PARVE</name>
<evidence type="ECO:0000256" key="4">
    <source>
        <dbReference type="SAM" id="Phobius"/>
    </source>
</evidence>
<evidence type="ECO:0000256" key="3">
    <source>
        <dbReference type="ARBA" id="ARBA00023163"/>
    </source>
</evidence>
<dbReference type="SMART" id="SM00342">
    <property type="entry name" value="HTH_ARAC"/>
    <property type="match status" value="1"/>
</dbReference>
<evidence type="ECO:0000256" key="1">
    <source>
        <dbReference type="ARBA" id="ARBA00023015"/>
    </source>
</evidence>
<evidence type="ECO:0000313" key="6">
    <source>
        <dbReference type="EMBL" id="REF71706.1"/>
    </source>
</evidence>
<keyword evidence="4" id="KW-0472">Membrane</keyword>
<dbReference type="PROSITE" id="PS01124">
    <property type="entry name" value="HTH_ARAC_FAMILY_2"/>
    <property type="match status" value="1"/>
</dbReference>
<accession>A0A3D9XMK9</accession>
<sequence length="340" mass="37896">MERRTITPGFVEDALDCLHRRGIDPAPLLAQSGIPALGEPVSNLQYGKLWLAIADRIRDEFFDEAARPMRPGSFQLLCQAALHAGTLERALRRALLFLSVTLDDPTGTLRLRDGQAEIVLRDAGPPRRAFAYRTYWLILLGVMCWLIGRRIPLMQVDFACPAPENRRDYHQFFGAPVHFGQPASRLTFAASYLALPTIRSEKALEGFLRGAPANILLRYRHDQGLSARIRARLRAAAPEDWPDFDRLAAELRLSPATLRRRLRAEGQGFAAIRAEIRLMRARQLLRDTDLSVAEIAARLGYGEPSAFHRAFLKIAGTTPAAFRRDALSPPASTAGTAARR</sequence>
<reference evidence="6 7" key="1">
    <citation type="submission" date="2018-08" db="EMBL/GenBank/DDBJ databases">
        <title>Genomic Encyclopedia of Archaeal and Bacterial Type Strains, Phase II (KMG-II): from individual species to whole genera.</title>
        <authorList>
            <person name="Goeker M."/>
        </authorList>
    </citation>
    <scope>NUCLEOTIDE SEQUENCE [LARGE SCALE GENOMIC DNA]</scope>
    <source>
        <strain evidence="6 7">DSM 17099</strain>
    </source>
</reference>
<keyword evidence="1" id="KW-0805">Transcription regulation</keyword>
<dbReference type="InterPro" id="IPR018062">
    <property type="entry name" value="HTH_AraC-typ_CS"/>
</dbReference>
<keyword evidence="4" id="KW-1133">Transmembrane helix</keyword>
<dbReference type="GO" id="GO:0000976">
    <property type="term" value="F:transcription cis-regulatory region binding"/>
    <property type="evidence" value="ECO:0007669"/>
    <property type="project" value="TreeGrafter"/>
</dbReference>
<evidence type="ECO:0000256" key="2">
    <source>
        <dbReference type="ARBA" id="ARBA00023125"/>
    </source>
</evidence>